<name>A0A016TZ55_9BILA</name>
<sequence length="102" mass="11227">MLCGACTNSALLRFGASDWHYRGFRNESVLAYSYVEGTKVNLTNRACSILLVAVIFSCLTCRNNSGSDVGLRGTHAFERCETDSRVNCLYDGRGIPLPQSVR</sequence>
<dbReference type="AlphaFoldDB" id="A0A016TZ55"/>
<dbReference type="Proteomes" id="UP000024635">
    <property type="component" value="Unassembled WGS sequence"/>
</dbReference>
<protein>
    <submittedName>
        <fullName evidence="1">Uncharacterized protein</fullName>
    </submittedName>
</protein>
<evidence type="ECO:0000313" key="2">
    <source>
        <dbReference type="Proteomes" id="UP000024635"/>
    </source>
</evidence>
<reference evidence="2" key="1">
    <citation type="journal article" date="2015" name="Nat. Genet.">
        <title>The genome and transcriptome of the zoonotic hookworm Ancylostoma ceylanicum identify infection-specific gene families.</title>
        <authorList>
            <person name="Schwarz E.M."/>
            <person name="Hu Y."/>
            <person name="Antoshechkin I."/>
            <person name="Miller M.M."/>
            <person name="Sternberg P.W."/>
            <person name="Aroian R.V."/>
        </authorList>
    </citation>
    <scope>NUCLEOTIDE SEQUENCE</scope>
    <source>
        <strain evidence="2">HY135</strain>
    </source>
</reference>
<organism evidence="1 2">
    <name type="scientific">Ancylostoma ceylanicum</name>
    <dbReference type="NCBI Taxonomy" id="53326"/>
    <lineage>
        <taxon>Eukaryota</taxon>
        <taxon>Metazoa</taxon>
        <taxon>Ecdysozoa</taxon>
        <taxon>Nematoda</taxon>
        <taxon>Chromadorea</taxon>
        <taxon>Rhabditida</taxon>
        <taxon>Rhabditina</taxon>
        <taxon>Rhabditomorpha</taxon>
        <taxon>Strongyloidea</taxon>
        <taxon>Ancylostomatidae</taxon>
        <taxon>Ancylostomatinae</taxon>
        <taxon>Ancylostoma</taxon>
    </lineage>
</organism>
<comment type="caution">
    <text evidence="1">The sequence shown here is derived from an EMBL/GenBank/DDBJ whole genome shotgun (WGS) entry which is preliminary data.</text>
</comment>
<keyword evidence="2" id="KW-1185">Reference proteome</keyword>
<accession>A0A016TZ55</accession>
<gene>
    <name evidence="1" type="primary">Acey_s0069.g321</name>
    <name evidence="1" type="ORF">Y032_0069g321</name>
</gene>
<proteinExistence type="predicted"/>
<dbReference type="EMBL" id="JARK01001405">
    <property type="protein sequence ID" value="EYC07623.1"/>
    <property type="molecule type" value="Genomic_DNA"/>
</dbReference>
<evidence type="ECO:0000313" key="1">
    <source>
        <dbReference type="EMBL" id="EYC07623.1"/>
    </source>
</evidence>